<accession>A0A3B0KDE3</accession>
<proteinExistence type="predicted"/>
<sequence length="138" mass="15086">MGTNLIPSWIEGQEESEDLPNEVDDENAVAAVQEGGNAEVAVQEELNVEVMVQGEANAVVDEEQPLVSENQEGQNMGLAQNQVEEQQPVGANPTTVVTLNCDFDEIEWEEAECETCKHMRIVKQNRNNNGGGPPEPQI</sequence>
<evidence type="ECO:0000313" key="2">
    <source>
        <dbReference type="Proteomes" id="UP000268350"/>
    </source>
</evidence>
<reference evidence="2" key="1">
    <citation type="submission" date="2018-01" db="EMBL/GenBank/DDBJ databases">
        <authorList>
            <person name="Alioto T."/>
            <person name="Alioto T."/>
        </authorList>
    </citation>
    <scope>NUCLEOTIDE SEQUENCE [LARGE SCALE GENOMIC DNA]</scope>
</reference>
<protein>
    <submittedName>
        <fullName evidence="1">Uncharacterized protein</fullName>
    </submittedName>
</protein>
<organism evidence="1 2">
    <name type="scientific">Drosophila guanche</name>
    <name type="common">Fruit fly</name>
    <dbReference type="NCBI Taxonomy" id="7266"/>
    <lineage>
        <taxon>Eukaryota</taxon>
        <taxon>Metazoa</taxon>
        <taxon>Ecdysozoa</taxon>
        <taxon>Arthropoda</taxon>
        <taxon>Hexapoda</taxon>
        <taxon>Insecta</taxon>
        <taxon>Pterygota</taxon>
        <taxon>Neoptera</taxon>
        <taxon>Endopterygota</taxon>
        <taxon>Diptera</taxon>
        <taxon>Brachycera</taxon>
        <taxon>Muscomorpha</taxon>
        <taxon>Ephydroidea</taxon>
        <taxon>Drosophilidae</taxon>
        <taxon>Drosophila</taxon>
        <taxon>Sophophora</taxon>
    </lineage>
</organism>
<gene>
    <name evidence="1" type="ORF">DGUA_6G016226</name>
</gene>
<dbReference type="EMBL" id="OUUW01000008">
    <property type="protein sequence ID" value="SPP83756.1"/>
    <property type="molecule type" value="Genomic_DNA"/>
</dbReference>
<keyword evidence="2" id="KW-1185">Reference proteome</keyword>
<evidence type="ECO:0000313" key="1">
    <source>
        <dbReference type="EMBL" id="SPP83756.1"/>
    </source>
</evidence>
<dbReference type="AlphaFoldDB" id="A0A3B0KDE3"/>
<dbReference type="Proteomes" id="UP000268350">
    <property type="component" value="Unassembled WGS sequence"/>
</dbReference>
<name>A0A3B0KDE3_DROGU</name>